<dbReference type="EMBL" id="CM000880">
    <property type="protein sequence ID" value="PNT76373.1"/>
    <property type="molecule type" value="Genomic_DNA"/>
</dbReference>
<dbReference type="AlphaFoldDB" id="A0A2K2DQ10"/>
<accession>A0A2K2DQ10</accession>
<dbReference type="Gramene" id="PNT76373">
    <property type="protein sequence ID" value="PNT76373"/>
    <property type="gene ID" value="BRADI_1g47525v3"/>
</dbReference>
<reference evidence="1" key="2">
    <citation type="submission" date="2017-06" db="EMBL/GenBank/DDBJ databases">
        <title>WGS assembly of Brachypodium distachyon.</title>
        <authorList>
            <consortium name="The International Brachypodium Initiative"/>
            <person name="Lucas S."/>
            <person name="Harmon-Smith M."/>
            <person name="Lail K."/>
            <person name="Tice H."/>
            <person name="Grimwood J."/>
            <person name="Bruce D."/>
            <person name="Barry K."/>
            <person name="Shu S."/>
            <person name="Lindquist E."/>
            <person name="Wang M."/>
            <person name="Pitluck S."/>
            <person name="Vogel J.P."/>
            <person name="Garvin D.F."/>
            <person name="Mockler T.C."/>
            <person name="Schmutz J."/>
            <person name="Rokhsar D."/>
            <person name="Bevan M.W."/>
        </authorList>
    </citation>
    <scope>NUCLEOTIDE SEQUENCE</scope>
    <source>
        <strain evidence="1">Bd21</strain>
    </source>
</reference>
<protein>
    <submittedName>
        <fullName evidence="1 2">Uncharacterized protein</fullName>
    </submittedName>
</protein>
<evidence type="ECO:0000313" key="3">
    <source>
        <dbReference type="Proteomes" id="UP000008810"/>
    </source>
</evidence>
<evidence type="ECO:0000313" key="1">
    <source>
        <dbReference type="EMBL" id="PNT76373.1"/>
    </source>
</evidence>
<dbReference type="Proteomes" id="UP000008810">
    <property type="component" value="Chromosome 1"/>
</dbReference>
<evidence type="ECO:0000313" key="2">
    <source>
        <dbReference type="EnsemblPlants" id="PNT76373"/>
    </source>
</evidence>
<organism evidence="1">
    <name type="scientific">Brachypodium distachyon</name>
    <name type="common">Purple false brome</name>
    <name type="synonym">Trachynia distachya</name>
    <dbReference type="NCBI Taxonomy" id="15368"/>
    <lineage>
        <taxon>Eukaryota</taxon>
        <taxon>Viridiplantae</taxon>
        <taxon>Streptophyta</taxon>
        <taxon>Embryophyta</taxon>
        <taxon>Tracheophyta</taxon>
        <taxon>Spermatophyta</taxon>
        <taxon>Magnoliopsida</taxon>
        <taxon>Liliopsida</taxon>
        <taxon>Poales</taxon>
        <taxon>Poaceae</taxon>
        <taxon>BOP clade</taxon>
        <taxon>Pooideae</taxon>
        <taxon>Stipodae</taxon>
        <taxon>Brachypodieae</taxon>
        <taxon>Brachypodium</taxon>
    </lineage>
</organism>
<reference evidence="1 2" key="1">
    <citation type="journal article" date="2010" name="Nature">
        <title>Genome sequencing and analysis of the model grass Brachypodium distachyon.</title>
        <authorList>
            <consortium name="International Brachypodium Initiative"/>
        </authorList>
    </citation>
    <scope>NUCLEOTIDE SEQUENCE [LARGE SCALE GENOMIC DNA]</scope>
    <source>
        <strain evidence="1 2">Bd21</strain>
    </source>
</reference>
<dbReference type="InParanoid" id="A0A2K2DQ10"/>
<sequence length="78" mass="8897">MFIGVFLFSNFIGGFVNLYRTAIFEQPFLLVPSQIFWQVYDTDAFVRSRCSSLPSHNICIVSSCVSFGVCKTILHMHL</sequence>
<proteinExistence type="predicted"/>
<name>A0A2K2DQ10_BRADI</name>
<gene>
    <name evidence="1" type="ORF">BRADI_1g47525v3</name>
</gene>
<reference evidence="2" key="3">
    <citation type="submission" date="2018-08" db="UniProtKB">
        <authorList>
            <consortium name="EnsemblPlants"/>
        </authorList>
    </citation>
    <scope>IDENTIFICATION</scope>
    <source>
        <strain evidence="2">cv. Bd21</strain>
    </source>
</reference>
<keyword evidence="3" id="KW-1185">Reference proteome</keyword>
<dbReference type="EnsemblPlants" id="PNT76373">
    <property type="protein sequence ID" value="PNT76373"/>
    <property type="gene ID" value="BRADI_1g47525v3"/>
</dbReference>